<dbReference type="GO" id="GO:0016829">
    <property type="term" value="F:lyase activity"/>
    <property type="evidence" value="ECO:0007669"/>
    <property type="project" value="UniProtKB-KW"/>
</dbReference>
<dbReference type="EMBL" id="CTEN01000001">
    <property type="protein sequence ID" value="CQR24159.1"/>
    <property type="molecule type" value="Genomic_DNA"/>
</dbReference>
<comment type="similarity">
    <text evidence="3">Belongs to the C-glycoside deglycosidase beta subunit family.</text>
</comment>
<dbReference type="Pfam" id="PF19906">
    <property type="entry name" value="CGDB"/>
    <property type="match status" value="1"/>
</dbReference>
<evidence type="ECO:0000313" key="7">
    <source>
        <dbReference type="Proteomes" id="UP000198604"/>
    </source>
</evidence>
<feature type="domain" description="C-glycoside deglycosidase beta subunit" evidence="5">
    <location>
        <begin position="4"/>
        <end position="115"/>
    </location>
</feature>
<keyword evidence="1" id="KW-0456">Lyase</keyword>
<dbReference type="STRING" id="1608583.BN1356_00520"/>
<reference evidence="7" key="1">
    <citation type="submission" date="2015-03" db="EMBL/GenBank/DDBJ databases">
        <authorList>
            <person name="Urmite Genomes"/>
        </authorList>
    </citation>
    <scope>NUCLEOTIDE SEQUENCE [LARGE SCALE GENOMIC DNA]</scope>
    <source>
        <strain evidence="7">FF10</strain>
    </source>
</reference>
<organism evidence="6 7">
    <name type="scientific">Streptococcus varani</name>
    <dbReference type="NCBI Taxonomy" id="1608583"/>
    <lineage>
        <taxon>Bacteria</taxon>
        <taxon>Bacillati</taxon>
        <taxon>Bacillota</taxon>
        <taxon>Bacilli</taxon>
        <taxon>Lactobacillales</taxon>
        <taxon>Streptococcaceae</taxon>
        <taxon>Streptococcus</taxon>
    </lineage>
</organism>
<dbReference type="InterPro" id="IPR045959">
    <property type="entry name" value="CGDB"/>
</dbReference>
<evidence type="ECO:0000313" key="6">
    <source>
        <dbReference type="EMBL" id="CQR24159.1"/>
    </source>
</evidence>
<dbReference type="RefSeq" id="WP_093649854.1">
    <property type="nucleotide sequence ID" value="NZ_CTEN01000001.1"/>
</dbReference>
<dbReference type="OrthoDB" id="1956341at2"/>
<evidence type="ECO:0000256" key="2">
    <source>
        <dbReference type="ARBA" id="ARBA00023277"/>
    </source>
</evidence>
<proteinExistence type="inferred from homology"/>
<accession>A0A0E4H301</accession>
<evidence type="ECO:0000256" key="3">
    <source>
        <dbReference type="ARBA" id="ARBA00046336"/>
    </source>
</evidence>
<protein>
    <recommendedName>
        <fullName evidence="4">C-deglycosylation enzyme beta subunit</fullName>
    </recommendedName>
</protein>
<keyword evidence="2" id="KW-0119">Carbohydrate metabolism</keyword>
<dbReference type="Proteomes" id="UP000198604">
    <property type="component" value="Unassembled WGS sequence"/>
</dbReference>
<gene>
    <name evidence="6" type="ORF">BN1356_00520</name>
</gene>
<keyword evidence="7" id="KW-1185">Reference proteome</keyword>
<evidence type="ECO:0000256" key="4">
    <source>
        <dbReference type="ARBA" id="ARBA00047208"/>
    </source>
</evidence>
<dbReference type="AlphaFoldDB" id="A0A0E4H301"/>
<sequence>MAGREIFNPNSFKNTIKDNRVIGFEFGIKAQYYRGITLSIVRDLNITIDEQQIKREDILFSVNDATFTLEEMRTVIDSDYRWEFGEFAKVTVLKEDGLPLGEHHIKVIQVLAPSYMPFQIESICEIDFNLSE</sequence>
<evidence type="ECO:0000259" key="5">
    <source>
        <dbReference type="Pfam" id="PF19906"/>
    </source>
</evidence>
<evidence type="ECO:0000256" key="1">
    <source>
        <dbReference type="ARBA" id="ARBA00023239"/>
    </source>
</evidence>
<name>A0A0E4H301_9STRE</name>